<dbReference type="Gene3D" id="3.10.129.10">
    <property type="entry name" value="Hotdog Thioesterase"/>
    <property type="match status" value="1"/>
</dbReference>
<dbReference type="RefSeq" id="WP_078222995.1">
    <property type="nucleotide sequence ID" value="NZ_CP019911.1"/>
</dbReference>
<dbReference type="InterPro" id="IPR029069">
    <property type="entry name" value="HotDog_dom_sf"/>
</dbReference>
<dbReference type="InterPro" id="IPR052342">
    <property type="entry name" value="MCH/BMMD"/>
</dbReference>
<dbReference type="AlphaFoldDB" id="A0A1U9VKP2"/>
<dbReference type="PANTHER" id="PTHR43664:SF1">
    <property type="entry name" value="BETA-METHYLMALYL-COA DEHYDRATASE"/>
    <property type="match status" value="1"/>
</dbReference>
<reference evidence="2 3" key="1">
    <citation type="submission" date="2017-02" db="EMBL/GenBank/DDBJ databases">
        <title>Blood Disease Bacterium A2-HR MARDI.</title>
        <authorList>
            <person name="Badrun R."/>
            <person name="Abu Bakar N."/>
            <person name="Laboh R."/>
        </authorList>
    </citation>
    <scope>NUCLEOTIDE SEQUENCE [LARGE SCALE GENOMIC DNA]</scope>
    <source>
        <strain evidence="2 3">A2-HR MARDI</strain>
    </source>
</reference>
<dbReference type="CDD" id="cd03454">
    <property type="entry name" value="YdeM"/>
    <property type="match status" value="1"/>
</dbReference>
<feature type="domain" description="MaoC-like" evidence="1">
    <location>
        <begin position="22"/>
        <end position="119"/>
    </location>
</feature>
<dbReference type="Pfam" id="PF01575">
    <property type="entry name" value="MaoC_dehydratas"/>
    <property type="match status" value="1"/>
</dbReference>
<evidence type="ECO:0000313" key="3">
    <source>
        <dbReference type="Proteomes" id="UP000189628"/>
    </source>
</evidence>
<proteinExistence type="predicted"/>
<dbReference type="PANTHER" id="PTHR43664">
    <property type="entry name" value="MONOAMINE OXIDASE-RELATED"/>
    <property type="match status" value="1"/>
</dbReference>
<evidence type="ECO:0000259" key="1">
    <source>
        <dbReference type="Pfam" id="PF01575"/>
    </source>
</evidence>
<dbReference type="EMBL" id="CP019911">
    <property type="protein sequence ID" value="AQW31260.1"/>
    <property type="molecule type" value="Genomic_DNA"/>
</dbReference>
<dbReference type="SUPFAM" id="SSF54637">
    <property type="entry name" value="Thioesterase/thiol ester dehydrase-isomerase"/>
    <property type="match status" value="1"/>
</dbReference>
<dbReference type="InterPro" id="IPR002539">
    <property type="entry name" value="MaoC-like_dom"/>
</dbReference>
<protein>
    <submittedName>
        <fullName evidence="2">Dehydratase</fullName>
    </submittedName>
</protein>
<sequence>MAEATLPYAFYFDDFEVGHTMEMGTYTVTEEEILTFARQYDPQPFHVDPEAARRSIYGGLISSGWMTCAVMMRLMVQRFLSKAASMGSPGVDEIRWLKPVYPGDTLSVSSTCLEVRPSQSKPDRGVAVNRWEARNQRGELVCTLVGMGMFGRRPAA</sequence>
<gene>
    <name evidence="2" type="ORF">B0B51_15890</name>
</gene>
<organism evidence="2 3">
    <name type="scientific">blood disease bacterium A2-HR MARDI</name>
    <dbReference type="NCBI Taxonomy" id="1944648"/>
    <lineage>
        <taxon>Bacteria</taxon>
        <taxon>Pseudomonadati</taxon>
        <taxon>Pseudomonadota</taxon>
        <taxon>Betaproteobacteria</taxon>
        <taxon>Burkholderiales</taxon>
        <taxon>Burkholderiaceae</taxon>
        <taxon>Ralstonia</taxon>
        <taxon>Ralstonia solanacearum species complex</taxon>
    </lineage>
</organism>
<dbReference type="Proteomes" id="UP000189628">
    <property type="component" value="Chromosome"/>
</dbReference>
<name>A0A1U9VKP2_9RALS</name>
<accession>A0A1U9VKP2</accession>
<evidence type="ECO:0000313" key="2">
    <source>
        <dbReference type="EMBL" id="AQW31260.1"/>
    </source>
</evidence>